<evidence type="ECO:0000256" key="2">
    <source>
        <dbReference type="ARBA" id="ARBA00005165"/>
    </source>
</evidence>
<keyword evidence="8 14" id="KW-0460">Magnesium</keyword>
<dbReference type="Gene3D" id="3.20.20.70">
    <property type="entry name" value="Aldolase class I"/>
    <property type="match status" value="1"/>
</dbReference>
<dbReference type="SUPFAM" id="SSF53613">
    <property type="entry name" value="Ribokinase-like"/>
    <property type="match status" value="1"/>
</dbReference>
<comment type="cofactor">
    <cofactor evidence="14">
        <name>Mg(2+)</name>
        <dbReference type="ChEBI" id="CHEBI:18420"/>
    </cofactor>
    <text evidence="14">Binds 1 Mg(2+) ion per subunit.</text>
</comment>
<dbReference type="CDD" id="cd01169">
    <property type="entry name" value="HMPP_kinase"/>
    <property type="match status" value="1"/>
</dbReference>
<keyword evidence="7" id="KW-0067">ATP-binding</keyword>
<dbReference type="Proteomes" id="UP000006695">
    <property type="component" value="Chromosome"/>
</dbReference>
<dbReference type="OrthoDB" id="9810880at2"/>
<feature type="binding site" evidence="14">
    <location>
        <position position="121"/>
    </location>
    <ligand>
        <name>4-amino-2-methyl-5-(diphosphooxymethyl)pyrimidine</name>
        <dbReference type="ChEBI" id="CHEBI:57841"/>
    </ligand>
</feature>
<evidence type="ECO:0000259" key="16">
    <source>
        <dbReference type="Pfam" id="PF08543"/>
    </source>
</evidence>
<dbReference type="AlphaFoldDB" id="A5G883"/>
<evidence type="ECO:0000256" key="9">
    <source>
        <dbReference type="ARBA" id="ARBA00022977"/>
    </source>
</evidence>
<sequence length="497" mass="52417">MEHKKDFLRLVVDRETTDSPIKGVYLITDHADHLTERVRGALSGGVTVLQYRNKMGDAEDKFTVGMELKTICAEAGITFIVNDDLELARELDADGLHLGQEDGDPIGARKLLGPRKIIGVSTHNLEEALRAEAAGADYIGFGAMYPTGSKDIEHLPGPDMLVEVKAKVKIPVVAIGGINRDNGARVIDNGADAVAVISGILGSREPGLAAAELSLLFNRKGAFPRGNVLTIAGSDSGGGAGIQADLKTVTLLGSYGASVITALTAQNTRGVSAIHGVPPEFVAEQLDAVLSDIRIDVVKTGMLFSAEIISVIADKLGEYNRKIVVIDPVMLAKGGAELIDHEALAIFKKRLMAAAYLLTPNIPEAEKLTGIAISNEDGMEQAARAICSMGARNVLIKGGHLPEGIAVDILYDGSAFTRFPVPRILTKNTHGTGCTLASAIAAFLAQGEPLPVAIAKAKEFITTAIKLAQPLGKGHGPVNHYRAACELRDLGPGTRDR</sequence>
<dbReference type="InterPro" id="IPR036206">
    <property type="entry name" value="ThiamineP_synth_sf"/>
</dbReference>
<comment type="catalytic activity">
    <reaction evidence="11 14">
        <text>4-methyl-5-(2-phosphooxyethyl)-thiazole + 4-amino-2-methyl-5-(diphosphooxymethyl)pyrimidine + H(+) = thiamine phosphate + diphosphate</text>
        <dbReference type="Rhea" id="RHEA:22328"/>
        <dbReference type="ChEBI" id="CHEBI:15378"/>
        <dbReference type="ChEBI" id="CHEBI:33019"/>
        <dbReference type="ChEBI" id="CHEBI:37575"/>
        <dbReference type="ChEBI" id="CHEBI:57841"/>
        <dbReference type="ChEBI" id="CHEBI:58296"/>
        <dbReference type="EC" id="2.5.1.3"/>
    </reaction>
</comment>
<reference evidence="17 18" key="1">
    <citation type="submission" date="2007-05" db="EMBL/GenBank/DDBJ databases">
        <title>Complete sequence of Geobacter uraniireducens Rf4.</title>
        <authorList>
            <consortium name="US DOE Joint Genome Institute"/>
            <person name="Copeland A."/>
            <person name="Lucas S."/>
            <person name="Lapidus A."/>
            <person name="Barry K."/>
            <person name="Detter J.C."/>
            <person name="Glavina del Rio T."/>
            <person name="Hammon N."/>
            <person name="Israni S."/>
            <person name="Dalin E."/>
            <person name="Tice H."/>
            <person name="Pitluck S."/>
            <person name="Chertkov O."/>
            <person name="Brettin T."/>
            <person name="Bruce D."/>
            <person name="Han C."/>
            <person name="Schmutz J."/>
            <person name="Larimer F."/>
            <person name="Land M."/>
            <person name="Hauser L."/>
            <person name="Kyrpides N."/>
            <person name="Mikhailova N."/>
            <person name="Shelobolina E."/>
            <person name="Aklujkar M."/>
            <person name="Lovley D."/>
            <person name="Richardson P."/>
        </authorList>
    </citation>
    <scope>NUCLEOTIDE SEQUENCE [LARGE SCALE GENOMIC DNA]</scope>
    <source>
        <strain evidence="17 18">Rf4</strain>
    </source>
</reference>
<dbReference type="HAMAP" id="MF_00097">
    <property type="entry name" value="TMP_synthase"/>
    <property type="match status" value="1"/>
</dbReference>
<keyword evidence="4 14" id="KW-0479">Metal-binding</keyword>
<dbReference type="NCBIfam" id="TIGR00097">
    <property type="entry name" value="HMP-P_kinase"/>
    <property type="match status" value="1"/>
</dbReference>
<dbReference type="FunFam" id="3.40.1190.20:FF:000003">
    <property type="entry name" value="Phosphomethylpyrimidine kinase ThiD"/>
    <property type="match status" value="1"/>
</dbReference>
<comment type="pathway">
    <text evidence="2 14">Cofactor biosynthesis; thiamine diphosphate biosynthesis; thiamine phosphate from 4-amino-2-methyl-5-diphosphomethylpyrimidine and 4-methyl-5-(2-phosphoethyl)-thiazole: step 1/1.</text>
</comment>
<evidence type="ECO:0000256" key="5">
    <source>
        <dbReference type="ARBA" id="ARBA00022741"/>
    </source>
</evidence>
<dbReference type="PANTHER" id="PTHR20858">
    <property type="entry name" value="PHOSPHOMETHYLPYRIMIDINE KINASE"/>
    <property type="match status" value="1"/>
</dbReference>
<dbReference type="EMBL" id="CP000698">
    <property type="protein sequence ID" value="ABQ28001.1"/>
    <property type="molecule type" value="Genomic_DNA"/>
</dbReference>
<dbReference type="GO" id="GO:0009229">
    <property type="term" value="P:thiamine diphosphate biosynthetic process"/>
    <property type="evidence" value="ECO:0007669"/>
    <property type="project" value="UniProtKB-UniRule"/>
</dbReference>
<dbReference type="HOGENOM" id="CLU_020520_5_0_7"/>
<accession>A5G883</accession>
<protein>
    <recommendedName>
        <fullName evidence="14">Thiamine-phosphate synthase</fullName>
        <shortName evidence="14">TP synthase</shortName>
        <shortName evidence="14">TPS</shortName>
        <ecNumber evidence="14">2.5.1.3</ecNumber>
    </recommendedName>
    <alternativeName>
        <fullName evidence="14">Thiamine-phosphate pyrophosphorylase</fullName>
        <shortName evidence="14">TMP pyrophosphorylase</shortName>
        <shortName evidence="14">TMP-PPase</shortName>
    </alternativeName>
</protein>
<evidence type="ECO:0000256" key="11">
    <source>
        <dbReference type="ARBA" id="ARBA00047334"/>
    </source>
</evidence>
<dbReference type="GO" id="GO:0000287">
    <property type="term" value="F:magnesium ion binding"/>
    <property type="evidence" value="ECO:0007669"/>
    <property type="project" value="UniProtKB-UniRule"/>
</dbReference>
<dbReference type="GO" id="GO:0004789">
    <property type="term" value="F:thiamine-phosphate diphosphorylase activity"/>
    <property type="evidence" value="ECO:0007669"/>
    <property type="project" value="UniProtKB-UniRule"/>
</dbReference>
<keyword evidence="10" id="KW-0511">Multifunctional enzyme</keyword>
<comment type="catalytic activity">
    <reaction evidence="13 14">
        <text>2-[(2R,5Z)-2-carboxy-4-methylthiazol-5(2H)-ylidene]ethyl phosphate + 4-amino-2-methyl-5-(diphosphooxymethyl)pyrimidine + 2 H(+) = thiamine phosphate + CO2 + diphosphate</text>
        <dbReference type="Rhea" id="RHEA:47844"/>
        <dbReference type="ChEBI" id="CHEBI:15378"/>
        <dbReference type="ChEBI" id="CHEBI:16526"/>
        <dbReference type="ChEBI" id="CHEBI:33019"/>
        <dbReference type="ChEBI" id="CHEBI:37575"/>
        <dbReference type="ChEBI" id="CHEBI:57841"/>
        <dbReference type="ChEBI" id="CHEBI:62899"/>
        <dbReference type="EC" id="2.5.1.3"/>
    </reaction>
</comment>
<dbReference type="EC" id="2.5.1.3" evidence="14"/>
<dbReference type="InterPro" id="IPR013749">
    <property type="entry name" value="PM/HMP-P_kinase-1"/>
</dbReference>
<dbReference type="SUPFAM" id="SSF51391">
    <property type="entry name" value="Thiamin phosphate synthase"/>
    <property type="match status" value="1"/>
</dbReference>
<dbReference type="Pfam" id="PF02581">
    <property type="entry name" value="TMP-TENI"/>
    <property type="match status" value="1"/>
</dbReference>
<dbReference type="InterPro" id="IPR029056">
    <property type="entry name" value="Ribokinase-like"/>
</dbReference>
<feature type="binding site" evidence="14">
    <location>
        <position position="150"/>
    </location>
    <ligand>
        <name>4-amino-2-methyl-5-(diphosphooxymethyl)pyrimidine</name>
        <dbReference type="ChEBI" id="CHEBI:57841"/>
    </ligand>
</feature>
<evidence type="ECO:0000259" key="15">
    <source>
        <dbReference type="Pfam" id="PF02581"/>
    </source>
</evidence>
<evidence type="ECO:0000256" key="3">
    <source>
        <dbReference type="ARBA" id="ARBA00022679"/>
    </source>
</evidence>
<feature type="binding site" evidence="14">
    <location>
        <begin position="197"/>
        <end position="198"/>
    </location>
    <ligand>
        <name>2-[(2R,5Z)-2-carboxy-4-methylthiazol-5(2H)-ylidene]ethyl phosphate</name>
        <dbReference type="ChEBI" id="CHEBI:62899"/>
    </ligand>
</feature>
<dbReference type="KEGG" id="gur:Gura_3851"/>
<dbReference type="STRING" id="351605.Gura_3851"/>
<feature type="binding site" evidence="14">
    <location>
        <begin position="147"/>
        <end position="149"/>
    </location>
    <ligand>
        <name>2-[(2R,5Z)-2-carboxy-4-methylthiazol-5(2H)-ylidene]ethyl phosphate</name>
        <dbReference type="ChEBI" id="CHEBI:62899"/>
    </ligand>
</feature>
<feature type="binding site" evidence="14">
    <location>
        <position position="177"/>
    </location>
    <ligand>
        <name>2-[(2R,5Z)-2-carboxy-4-methylthiazol-5(2H)-ylidene]ethyl phosphate</name>
        <dbReference type="ChEBI" id="CHEBI:62899"/>
    </ligand>
</feature>
<comment type="similarity">
    <text evidence="14">Belongs to the thiamine-phosphate synthase family.</text>
</comment>
<dbReference type="GO" id="GO:0008902">
    <property type="term" value="F:hydroxymethylpyrimidine kinase activity"/>
    <property type="evidence" value="ECO:0007669"/>
    <property type="project" value="TreeGrafter"/>
</dbReference>
<feature type="domain" description="Thiamine phosphate synthase/TenI" evidence="15">
    <location>
        <begin position="24"/>
        <end position="200"/>
    </location>
</feature>
<proteinExistence type="inferred from homology"/>
<feature type="binding site" evidence="14">
    <location>
        <position position="83"/>
    </location>
    <ligand>
        <name>Mg(2+)</name>
        <dbReference type="ChEBI" id="CHEBI:18420"/>
    </ligand>
</feature>
<feature type="domain" description="Pyridoxamine kinase/Phosphomethylpyrimidine kinase" evidence="16">
    <location>
        <begin position="235"/>
        <end position="479"/>
    </location>
</feature>
<evidence type="ECO:0000313" key="18">
    <source>
        <dbReference type="Proteomes" id="UP000006695"/>
    </source>
</evidence>
<dbReference type="Gene3D" id="3.40.1190.20">
    <property type="match status" value="1"/>
</dbReference>
<dbReference type="UniPathway" id="UPA00060">
    <property type="reaction ID" value="UER00138"/>
</dbReference>
<dbReference type="GO" id="GO:0009228">
    <property type="term" value="P:thiamine biosynthetic process"/>
    <property type="evidence" value="ECO:0007669"/>
    <property type="project" value="UniProtKB-KW"/>
</dbReference>
<feature type="binding site" evidence="14">
    <location>
        <position position="82"/>
    </location>
    <ligand>
        <name>4-amino-2-methyl-5-(diphosphooxymethyl)pyrimidine</name>
        <dbReference type="ChEBI" id="CHEBI:57841"/>
    </ligand>
</feature>
<evidence type="ECO:0000256" key="8">
    <source>
        <dbReference type="ARBA" id="ARBA00022842"/>
    </source>
</evidence>
<comment type="function">
    <text evidence="1 14">Condenses 4-methyl-5-(beta-hydroxyethyl)thiazole monophosphate (THZ-P) and 2-methyl-4-amino-5-hydroxymethyl pyrimidine pyrophosphate (HMP-PP) to form thiamine monophosphate (TMP).</text>
</comment>
<dbReference type="RefSeq" id="WP_011940647.1">
    <property type="nucleotide sequence ID" value="NC_009483.1"/>
</dbReference>
<evidence type="ECO:0000256" key="12">
    <source>
        <dbReference type="ARBA" id="ARBA00047851"/>
    </source>
</evidence>
<keyword evidence="9 14" id="KW-0784">Thiamine biosynthesis</keyword>
<feature type="binding site" evidence="14">
    <location>
        <begin position="50"/>
        <end position="54"/>
    </location>
    <ligand>
        <name>4-amino-2-methyl-5-(diphosphooxymethyl)pyrimidine</name>
        <dbReference type="ChEBI" id="CHEBI:57841"/>
    </ligand>
</feature>
<keyword evidence="6 17" id="KW-0418">Kinase</keyword>
<keyword evidence="3 14" id="KW-0808">Transferase</keyword>
<feature type="binding site" evidence="14">
    <location>
        <position position="102"/>
    </location>
    <ligand>
        <name>Mg(2+)</name>
        <dbReference type="ChEBI" id="CHEBI:18420"/>
    </ligand>
</feature>
<evidence type="ECO:0000256" key="14">
    <source>
        <dbReference type="HAMAP-Rule" id="MF_00097"/>
    </source>
</evidence>
<keyword evidence="5" id="KW-0547">Nucleotide-binding</keyword>
<dbReference type="PANTHER" id="PTHR20858:SF17">
    <property type="entry name" value="HYDROXYMETHYLPYRIMIDINE_PHOSPHOMETHYLPYRIMIDINE KINASE THI20-RELATED"/>
    <property type="match status" value="1"/>
</dbReference>
<dbReference type="NCBIfam" id="TIGR00693">
    <property type="entry name" value="thiE"/>
    <property type="match status" value="1"/>
</dbReference>
<evidence type="ECO:0000256" key="13">
    <source>
        <dbReference type="ARBA" id="ARBA00047883"/>
    </source>
</evidence>
<evidence type="ECO:0000256" key="7">
    <source>
        <dbReference type="ARBA" id="ARBA00022840"/>
    </source>
</evidence>
<dbReference type="InterPro" id="IPR013785">
    <property type="entry name" value="Aldolase_TIM"/>
</dbReference>
<evidence type="ECO:0000256" key="10">
    <source>
        <dbReference type="ARBA" id="ARBA00023268"/>
    </source>
</evidence>
<evidence type="ECO:0000256" key="6">
    <source>
        <dbReference type="ARBA" id="ARBA00022777"/>
    </source>
</evidence>
<dbReference type="GO" id="GO:0005524">
    <property type="term" value="F:ATP binding"/>
    <property type="evidence" value="ECO:0007669"/>
    <property type="project" value="UniProtKB-KW"/>
</dbReference>
<dbReference type="InterPro" id="IPR034291">
    <property type="entry name" value="TMP_synthase"/>
</dbReference>
<comment type="catalytic activity">
    <reaction evidence="12 14">
        <text>2-(2-carboxy-4-methylthiazol-5-yl)ethyl phosphate + 4-amino-2-methyl-5-(diphosphooxymethyl)pyrimidine + 2 H(+) = thiamine phosphate + CO2 + diphosphate</text>
        <dbReference type="Rhea" id="RHEA:47848"/>
        <dbReference type="ChEBI" id="CHEBI:15378"/>
        <dbReference type="ChEBI" id="CHEBI:16526"/>
        <dbReference type="ChEBI" id="CHEBI:33019"/>
        <dbReference type="ChEBI" id="CHEBI:37575"/>
        <dbReference type="ChEBI" id="CHEBI:57841"/>
        <dbReference type="ChEBI" id="CHEBI:62890"/>
        <dbReference type="EC" id="2.5.1.3"/>
    </reaction>
</comment>
<organism evidence="17 18">
    <name type="scientific">Geotalea uraniireducens (strain Rf4)</name>
    <name type="common">Geobacter uraniireducens</name>
    <dbReference type="NCBI Taxonomy" id="351605"/>
    <lineage>
        <taxon>Bacteria</taxon>
        <taxon>Pseudomonadati</taxon>
        <taxon>Thermodesulfobacteriota</taxon>
        <taxon>Desulfuromonadia</taxon>
        <taxon>Geobacterales</taxon>
        <taxon>Geobacteraceae</taxon>
        <taxon>Geotalea</taxon>
    </lineage>
</organism>
<evidence type="ECO:0000256" key="1">
    <source>
        <dbReference type="ARBA" id="ARBA00003814"/>
    </source>
</evidence>
<dbReference type="InterPro" id="IPR004399">
    <property type="entry name" value="HMP/HMP-P_kinase_dom"/>
</dbReference>
<keyword evidence="18" id="KW-1185">Reference proteome</keyword>
<gene>
    <name evidence="14" type="primary">thiE</name>
    <name evidence="17" type="ordered locus">Gura_3851</name>
</gene>
<dbReference type="FunFam" id="3.20.20.70:FF:000096">
    <property type="entry name" value="Thiamine-phosphate synthase"/>
    <property type="match status" value="1"/>
</dbReference>
<dbReference type="CDD" id="cd00564">
    <property type="entry name" value="TMP_TenI"/>
    <property type="match status" value="1"/>
</dbReference>
<evidence type="ECO:0000313" key="17">
    <source>
        <dbReference type="EMBL" id="ABQ28001.1"/>
    </source>
</evidence>
<dbReference type="InterPro" id="IPR022998">
    <property type="entry name" value="ThiamineP_synth_TenI"/>
</dbReference>
<dbReference type="GO" id="GO:0005829">
    <property type="term" value="C:cytosol"/>
    <property type="evidence" value="ECO:0007669"/>
    <property type="project" value="TreeGrafter"/>
</dbReference>
<dbReference type="Pfam" id="PF08543">
    <property type="entry name" value="Phos_pyr_kin"/>
    <property type="match status" value="1"/>
</dbReference>
<evidence type="ECO:0000256" key="4">
    <source>
        <dbReference type="ARBA" id="ARBA00022723"/>
    </source>
</evidence>
<name>A5G883_GEOUR</name>
<dbReference type="GO" id="GO:0008972">
    <property type="term" value="F:phosphomethylpyrimidine kinase activity"/>
    <property type="evidence" value="ECO:0007669"/>
    <property type="project" value="InterPro"/>
</dbReference>